<protein>
    <recommendedName>
        <fullName evidence="4">Phage integrase family protein</fullName>
    </recommendedName>
</protein>
<keyword evidence="3" id="KW-1185">Reference proteome</keyword>
<gene>
    <name evidence="2" type="ORF">SAMN04488512_11873</name>
</gene>
<comment type="caution">
    <text evidence="2">The sequence shown here is derived from an EMBL/GenBank/DDBJ whole genome shotgun (WGS) entry which is preliminary data.</text>
</comment>
<keyword evidence="1" id="KW-0233">DNA recombination</keyword>
<dbReference type="InterPro" id="IPR013762">
    <property type="entry name" value="Integrase-like_cat_sf"/>
</dbReference>
<organism evidence="2 3">
    <name type="scientific">Sulfitobacter litoralis</name>
    <dbReference type="NCBI Taxonomy" id="335975"/>
    <lineage>
        <taxon>Bacteria</taxon>
        <taxon>Pseudomonadati</taxon>
        <taxon>Pseudomonadota</taxon>
        <taxon>Alphaproteobacteria</taxon>
        <taxon>Rhodobacterales</taxon>
        <taxon>Roseobacteraceae</taxon>
        <taxon>Sulfitobacter</taxon>
    </lineage>
</organism>
<dbReference type="Gene3D" id="1.10.443.10">
    <property type="entry name" value="Intergrase catalytic core"/>
    <property type="match status" value="1"/>
</dbReference>
<reference evidence="2 3" key="1">
    <citation type="submission" date="2016-10" db="EMBL/GenBank/DDBJ databases">
        <authorList>
            <person name="Varghese N."/>
            <person name="Submissions S."/>
        </authorList>
    </citation>
    <scope>NUCLEOTIDE SEQUENCE [LARGE SCALE GENOMIC DNA]</scope>
    <source>
        <strain evidence="2 3">DSM 17584</strain>
    </source>
</reference>
<dbReference type="InterPro" id="IPR011010">
    <property type="entry name" value="DNA_brk_join_enz"/>
</dbReference>
<proteinExistence type="predicted"/>
<evidence type="ECO:0000313" key="2">
    <source>
        <dbReference type="EMBL" id="SDP51331.1"/>
    </source>
</evidence>
<evidence type="ECO:0008006" key="4">
    <source>
        <dbReference type="Google" id="ProtNLM"/>
    </source>
</evidence>
<dbReference type="RefSeq" id="WP_093733898.1">
    <property type="nucleotide sequence ID" value="NZ_FNJD01000018.1"/>
</dbReference>
<name>A0ABY0SQQ5_9RHOB</name>
<dbReference type="EMBL" id="FNJD01000018">
    <property type="protein sequence ID" value="SDP51331.1"/>
    <property type="molecule type" value="Genomic_DNA"/>
</dbReference>
<dbReference type="Proteomes" id="UP000198646">
    <property type="component" value="Unassembled WGS sequence"/>
</dbReference>
<evidence type="ECO:0000256" key="1">
    <source>
        <dbReference type="ARBA" id="ARBA00023172"/>
    </source>
</evidence>
<evidence type="ECO:0000313" key="3">
    <source>
        <dbReference type="Proteomes" id="UP000198646"/>
    </source>
</evidence>
<dbReference type="SUPFAM" id="SSF56349">
    <property type="entry name" value="DNA breaking-rejoining enzymes"/>
    <property type="match status" value="1"/>
</dbReference>
<sequence>MKHGLAEYTRHRKVGSKQRLRLDLGVIDLLGEGFIDKNRRKKTPIVPVTGPMARILARLMDAYGDDFLIRSSNKPLAVGSRNWTQMIQRLVERSGIDKDLKIGEVPANWYSIRRTFADWLDERVSDAAISAVMGHFDISARTRRQLFDAGSPTTDLYKSTKLHPVLEVADVLEREWWPSIQPYTSVDLSSDSDSLM</sequence>
<accession>A0ABY0SQQ5</accession>